<feature type="transmembrane region" description="Helical" evidence="7">
    <location>
        <begin position="12"/>
        <end position="41"/>
    </location>
</feature>
<evidence type="ECO:0000256" key="7">
    <source>
        <dbReference type="SAM" id="Phobius"/>
    </source>
</evidence>
<keyword evidence="5 7" id="KW-0472">Membrane</keyword>
<dbReference type="RefSeq" id="WP_188725774.1">
    <property type="nucleotide sequence ID" value="NZ_BMJD01000051.1"/>
</dbReference>
<evidence type="ECO:0000313" key="8">
    <source>
        <dbReference type="EMBL" id="GGB58858.1"/>
    </source>
</evidence>
<comment type="subcellular location">
    <subcellularLocation>
        <location evidence="1">Cell membrane</location>
        <topology evidence="1">Multi-pass membrane protein</topology>
    </subcellularLocation>
</comment>
<dbReference type="InterPro" id="IPR052984">
    <property type="entry name" value="UPF0421"/>
</dbReference>
<proteinExistence type="predicted"/>
<sequence>MNFHIGPRMMKTGLAVTLAIVITEVLNFEFGLVAVITAVVAMQPSIMRSVTYIKETALSTLIGIIFALAGAYTLGLHPAAIGVTVILAIAVNIKLGWVKTVNITIITISIIMLSGDEGIHLTNLIERLSLIFIGISSAFLINAFIFPPNHPKLLYDMIKKSLDKTSFLLQVIPNKTMKVRELKKRKDELEKDIKEINNYLDIIIDEKSRMFIRNRYHFMRDIVIFKQMLNVVELESELIENLKLKIDNIEEISPNQSFLVKKLVAKIVEYHENIILTYEDKVIVQKELQKESFTAMNLTINDLINELQQSEIEKWIEIFPVASSIVKLMVELEKLDKFIRKQEKMF</sequence>
<feature type="coiled-coil region" evidence="6">
    <location>
        <begin position="172"/>
        <end position="206"/>
    </location>
</feature>
<dbReference type="AlphaFoldDB" id="A0A9W5U0W7"/>
<reference evidence="8" key="2">
    <citation type="submission" date="2020-09" db="EMBL/GenBank/DDBJ databases">
        <authorList>
            <person name="Sun Q."/>
            <person name="Zhou Y."/>
        </authorList>
    </citation>
    <scope>NUCLEOTIDE SEQUENCE</scope>
    <source>
        <strain evidence="8">CGMCC 1.15454</strain>
    </source>
</reference>
<keyword evidence="2" id="KW-1003">Cell membrane</keyword>
<evidence type="ECO:0000256" key="4">
    <source>
        <dbReference type="ARBA" id="ARBA00022989"/>
    </source>
</evidence>
<evidence type="ECO:0000256" key="2">
    <source>
        <dbReference type="ARBA" id="ARBA00022475"/>
    </source>
</evidence>
<dbReference type="PANTHER" id="PTHR40064:SF1">
    <property type="entry name" value="MEMBRANE PROTEIN"/>
    <property type="match status" value="1"/>
</dbReference>
<dbReference type="InterPro" id="IPR010343">
    <property type="entry name" value="ArAE_1"/>
</dbReference>
<reference evidence="8" key="1">
    <citation type="journal article" date="2014" name="Int. J. Syst. Evol. Microbiol.">
        <title>Complete genome sequence of Corynebacterium casei LMG S-19264T (=DSM 44701T), isolated from a smear-ripened cheese.</title>
        <authorList>
            <consortium name="US DOE Joint Genome Institute (JGI-PGF)"/>
            <person name="Walter F."/>
            <person name="Albersmeier A."/>
            <person name="Kalinowski J."/>
            <person name="Ruckert C."/>
        </authorList>
    </citation>
    <scope>NUCLEOTIDE SEQUENCE</scope>
    <source>
        <strain evidence="8">CGMCC 1.15454</strain>
    </source>
</reference>
<protein>
    <submittedName>
        <fullName evidence="8">Membrane protein</fullName>
    </submittedName>
</protein>
<feature type="transmembrane region" description="Helical" evidence="7">
    <location>
        <begin position="61"/>
        <end position="89"/>
    </location>
</feature>
<feature type="transmembrane region" description="Helical" evidence="7">
    <location>
        <begin position="127"/>
        <end position="147"/>
    </location>
</feature>
<dbReference type="EMBL" id="BMJD01000051">
    <property type="protein sequence ID" value="GGB58858.1"/>
    <property type="molecule type" value="Genomic_DNA"/>
</dbReference>
<dbReference type="PANTHER" id="PTHR40064">
    <property type="entry name" value="MEMBRANE PROTEIN-RELATED"/>
    <property type="match status" value="1"/>
</dbReference>
<keyword evidence="3 7" id="KW-0812">Transmembrane</keyword>
<keyword evidence="4 7" id="KW-1133">Transmembrane helix</keyword>
<evidence type="ECO:0000256" key="5">
    <source>
        <dbReference type="ARBA" id="ARBA00023136"/>
    </source>
</evidence>
<gene>
    <name evidence="8" type="ORF">GCM10011409_40430</name>
</gene>
<evidence type="ECO:0000256" key="6">
    <source>
        <dbReference type="SAM" id="Coils"/>
    </source>
</evidence>
<evidence type="ECO:0000256" key="1">
    <source>
        <dbReference type="ARBA" id="ARBA00004651"/>
    </source>
</evidence>
<dbReference type="Proteomes" id="UP000621492">
    <property type="component" value="Unassembled WGS sequence"/>
</dbReference>
<dbReference type="GO" id="GO:0005886">
    <property type="term" value="C:plasma membrane"/>
    <property type="evidence" value="ECO:0007669"/>
    <property type="project" value="UniProtKB-SubCell"/>
</dbReference>
<keyword evidence="9" id="KW-1185">Reference proteome</keyword>
<evidence type="ECO:0000313" key="9">
    <source>
        <dbReference type="Proteomes" id="UP000621492"/>
    </source>
</evidence>
<evidence type="ECO:0000256" key="3">
    <source>
        <dbReference type="ARBA" id="ARBA00022692"/>
    </source>
</evidence>
<name>A0A9W5U0W7_9BACI</name>
<keyword evidence="6" id="KW-0175">Coiled coil</keyword>
<organism evidence="8 9">
    <name type="scientific">Lentibacillus populi</name>
    <dbReference type="NCBI Taxonomy" id="1827502"/>
    <lineage>
        <taxon>Bacteria</taxon>
        <taxon>Bacillati</taxon>
        <taxon>Bacillota</taxon>
        <taxon>Bacilli</taxon>
        <taxon>Bacillales</taxon>
        <taxon>Bacillaceae</taxon>
        <taxon>Lentibacillus</taxon>
    </lineage>
</organism>
<dbReference type="Pfam" id="PF06081">
    <property type="entry name" value="ArAE_1"/>
    <property type="match status" value="1"/>
</dbReference>
<comment type="caution">
    <text evidence="8">The sequence shown here is derived from an EMBL/GenBank/DDBJ whole genome shotgun (WGS) entry which is preliminary data.</text>
</comment>
<accession>A0A9W5U0W7</accession>